<dbReference type="PANTHER" id="PTHR18895">
    <property type="entry name" value="HEMK METHYLTRANSFERASE"/>
    <property type="match status" value="1"/>
</dbReference>
<feature type="region of interest" description="Disordered" evidence="5">
    <location>
        <begin position="1"/>
        <end position="21"/>
    </location>
</feature>
<protein>
    <recommendedName>
        <fullName evidence="4">Release factor glutamine methyltransferase</fullName>
        <shortName evidence="4">RF MTase</shortName>
        <ecNumber evidence="4">2.1.1.297</ecNumber>
    </recommendedName>
    <alternativeName>
        <fullName evidence="4">N5-glutamine methyltransferase PrmC</fullName>
    </alternativeName>
    <alternativeName>
        <fullName evidence="4">Protein-(glutamine-N5) MTase PrmC</fullName>
    </alternativeName>
    <alternativeName>
        <fullName evidence="4">Protein-glutamine N-methyltransferase PrmC</fullName>
    </alternativeName>
</protein>
<dbReference type="Proteomes" id="UP000019486">
    <property type="component" value="Unassembled WGS sequence"/>
</dbReference>
<comment type="catalytic activity">
    <reaction evidence="4">
        <text>L-glutaminyl-[peptide chain release factor] + S-adenosyl-L-methionine = N(5)-methyl-L-glutaminyl-[peptide chain release factor] + S-adenosyl-L-homocysteine + H(+)</text>
        <dbReference type="Rhea" id="RHEA:42896"/>
        <dbReference type="Rhea" id="RHEA-COMP:10271"/>
        <dbReference type="Rhea" id="RHEA-COMP:10272"/>
        <dbReference type="ChEBI" id="CHEBI:15378"/>
        <dbReference type="ChEBI" id="CHEBI:30011"/>
        <dbReference type="ChEBI" id="CHEBI:57856"/>
        <dbReference type="ChEBI" id="CHEBI:59789"/>
        <dbReference type="ChEBI" id="CHEBI:61891"/>
        <dbReference type="EC" id="2.1.1.297"/>
    </reaction>
</comment>
<evidence type="ECO:0000256" key="4">
    <source>
        <dbReference type="HAMAP-Rule" id="MF_02126"/>
    </source>
</evidence>
<accession>W9H874</accession>
<feature type="binding site" evidence="4">
    <location>
        <position position="192"/>
    </location>
    <ligand>
        <name>S-adenosyl-L-methionine</name>
        <dbReference type="ChEBI" id="CHEBI:59789"/>
    </ligand>
</feature>
<dbReference type="GO" id="GO:0032259">
    <property type="term" value="P:methylation"/>
    <property type="evidence" value="ECO:0007669"/>
    <property type="project" value="UniProtKB-KW"/>
</dbReference>
<dbReference type="PANTHER" id="PTHR18895:SF74">
    <property type="entry name" value="MTRF1L RELEASE FACTOR GLUTAMINE METHYLTRANSFERASE"/>
    <property type="match status" value="1"/>
</dbReference>
<feature type="domain" description="Release factor glutamine methyltransferase N-terminal" evidence="7">
    <location>
        <begin position="24"/>
        <end position="94"/>
    </location>
</feature>
<dbReference type="CDD" id="cd02440">
    <property type="entry name" value="AdoMet_MTases"/>
    <property type="match status" value="1"/>
</dbReference>
<feature type="binding site" evidence="4">
    <location>
        <begin position="140"/>
        <end position="144"/>
    </location>
    <ligand>
        <name>S-adenosyl-L-methionine</name>
        <dbReference type="ChEBI" id="CHEBI:59789"/>
    </ligand>
</feature>
<dbReference type="GO" id="GO:0102559">
    <property type="term" value="F:peptide chain release factor N(5)-glutamine methyltransferase activity"/>
    <property type="evidence" value="ECO:0007669"/>
    <property type="project" value="UniProtKB-EC"/>
</dbReference>
<feature type="binding site" evidence="4">
    <location>
        <position position="206"/>
    </location>
    <ligand>
        <name>S-adenosyl-L-methionine</name>
        <dbReference type="ChEBI" id="CHEBI:59789"/>
    </ligand>
</feature>
<dbReference type="InterPro" id="IPR029063">
    <property type="entry name" value="SAM-dependent_MTases_sf"/>
</dbReference>
<name>W9H874_9PROT</name>
<keyword evidence="3 4" id="KW-0949">S-adenosyl-L-methionine</keyword>
<dbReference type="InterPro" id="IPR025714">
    <property type="entry name" value="Methyltranfer_dom"/>
</dbReference>
<dbReference type="EC" id="2.1.1.297" evidence="4"/>
<feature type="binding site" evidence="4">
    <location>
        <position position="163"/>
    </location>
    <ligand>
        <name>S-adenosyl-L-methionine</name>
        <dbReference type="ChEBI" id="CHEBI:59789"/>
    </ligand>
</feature>
<evidence type="ECO:0000256" key="1">
    <source>
        <dbReference type="ARBA" id="ARBA00022603"/>
    </source>
</evidence>
<dbReference type="SUPFAM" id="SSF53335">
    <property type="entry name" value="S-adenosyl-L-methionine-dependent methyltransferases"/>
    <property type="match status" value="1"/>
</dbReference>
<comment type="function">
    <text evidence="4">Methylates the class 1 translation termination release factors RF1/PrfA and RF2/PrfB on the glutamine residue of the universally conserved GGQ motif.</text>
</comment>
<dbReference type="EMBL" id="AVFL01000005">
    <property type="protein sequence ID" value="EWY40961.1"/>
    <property type="molecule type" value="Genomic_DNA"/>
</dbReference>
<organism evidence="8 9">
    <name type="scientific">Skermanella stibiiresistens SB22</name>
    <dbReference type="NCBI Taxonomy" id="1385369"/>
    <lineage>
        <taxon>Bacteria</taxon>
        <taxon>Pseudomonadati</taxon>
        <taxon>Pseudomonadota</taxon>
        <taxon>Alphaproteobacteria</taxon>
        <taxon>Rhodospirillales</taxon>
        <taxon>Azospirillaceae</taxon>
        <taxon>Skermanella</taxon>
    </lineage>
</organism>
<evidence type="ECO:0000256" key="5">
    <source>
        <dbReference type="SAM" id="MobiDB-lite"/>
    </source>
</evidence>
<dbReference type="Pfam" id="PF17827">
    <property type="entry name" value="PrmC_N"/>
    <property type="match status" value="1"/>
</dbReference>
<sequence length="301" mass="31595">MTGAPPEGTVEIPPELGGTPTLREVTRHGERLLRDAGVDTPDLDARLLTGAALGMTRQHMLIHATARLNQPQVARVLGFIARRVAREPVSRILGRREFWSLDFTLSAATLDPRPDSETVVEEALAGVADKRAPLSVLDLGTGTGCLLLAVLSELPAAMGLGVDQSTEAVATATANARRLGLGPRARFAVGDWMTGLEDRFDIVMSNPPYIPDAEITTLSPEVTGFDPRAALAGGADGLDAYRAITAGLGGVLKPGGRIIFEVGFGQSHDVAALLEAAGLSQIGFRKDLAGIERVVFGHLGA</sequence>
<evidence type="ECO:0000259" key="6">
    <source>
        <dbReference type="Pfam" id="PF13847"/>
    </source>
</evidence>
<evidence type="ECO:0000259" key="7">
    <source>
        <dbReference type="Pfam" id="PF17827"/>
    </source>
</evidence>
<dbReference type="NCBIfam" id="TIGR00536">
    <property type="entry name" value="hemK_fam"/>
    <property type="match status" value="1"/>
</dbReference>
<comment type="caution">
    <text evidence="8">The sequence shown here is derived from an EMBL/GenBank/DDBJ whole genome shotgun (WGS) entry which is preliminary data.</text>
</comment>
<dbReference type="InterPro" id="IPR050320">
    <property type="entry name" value="N5-glutamine_MTase"/>
</dbReference>
<reference evidence="8 9" key="1">
    <citation type="submission" date="2013-08" db="EMBL/GenBank/DDBJ databases">
        <title>The genome sequence of Skermanella stibiiresistens.</title>
        <authorList>
            <person name="Zhu W."/>
            <person name="Wang G."/>
        </authorList>
    </citation>
    <scope>NUCLEOTIDE SEQUENCE [LARGE SCALE GENOMIC DNA]</scope>
    <source>
        <strain evidence="8 9">SB22</strain>
    </source>
</reference>
<dbReference type="AlphaFoldDB" id="W9H874"/>
<dbReference type="STRING" id="1385369.N825_30175"/>
<dbReference type="Pfam" id="PF13847">
    <property type="entry name" value="Methyltransf_31"/>
    <property type="match status" value="1"/>
</dbReference>
<dbReference type="HAMAP" id="MF_02126">
    <property type="entry name" value="RF_methyltr_PrmC"/>
    <property type="match status" value="1"/>
</dbReference>
<keyword evidence="1 4" id="KW-0489">Methyltransferase</keyword>
<dbReference type="InterPro" id="IPR004556">
    <property type="entry name" value="HemK-like"/>
</dbReference>
<dbReference type="InterPro" id="IPR040758">
    <property type="entry name" value="PrmC_N"/>
</dbReference>
<keyword evidence="9" id="KW-1185">Reference proteome</keyword>
<feature type="binding site" evidence="4">
    <location>
        <begin position="206"/>
        <end position="209"/>
    </location>
    <ligand>
        <name>substrate</name>
    </ligand>
</feature>
<proteinExistence type="inferred from homology"/>
<evidence type="ECO:0000313" key="8">
    <source>
        <dbReference type="EMBL" id="EWY40961.1"/>
    </source>
</evidence>
<comment type="similarity">
    <text evidence="4">Belongs to the protein N5-glutamine methyltransferase family. PrmC subfamily.</text>
</comment>
<dbReference type="Gene3D" id="1.10.8.10">
    <property type="entry name" value="DNA helicase RuvA subunit, C-terminal domain"/>
    <property type="match status" value="1"/>
</dbReference>
<keyword evidence="2 4" id="KW-0808">Transferase</keyword>
<dbReference type="NCBIfam" id="TIGR03534">
    <property type="entry name" value="RF_mod_PrmC"/>
    <property type="match status" value="1"/>
</dbReference>
<evidence type="ECO:0000256" key="3">
    <source>
        <dbReference type="ARBA" id="ARBA00022691"/>
    </source>
</evidence>
<dbReference type="PATRIC" id="fig|1385369.3.peg.1675"/>
<evidence type="ECO:0000313" key="9">
    <source>
        <dbReference type="Proteomes" id="UP000019486"/>
    </source>
</evidence>
<feature type="domain" description="Methyltransferase" evidence="6">
    <location>
        <begin position="134"/>
        <end position="260"/>
    </location>
</feature>
<dbReference type="OrthoDB" id="9800643at2"/>
<gene>
    <name evidence="4" type="primary">prmC</name>
    <name evidence="8" type="ORF">N825_30175</name>
</gene>
<dbReference type="Gene3D" id="3.40.50.150">
    <property type="entry name" value="Vaccinia Virus protein VP39"/>
    <property type="match status" value="1"/>
</dbReference>
<dbReference type="InterPro" id="IPR019874">
    <property type="entry name" value="RF_methyltr_PrmC"/>
</dbReference>
<evidence type="ECO:0000256" key="2">
    <source>
        <dbReference type="ARBA" id="ARBA00022679"/>
    </source>
</evidence>